<feature type="region of interest" description="Disordered" evidence="4">
    <location>
        <begin position="410"/>
        <end position="461"/>
    </location>
</feature>
<dbReference type="Pfam" id="PF07804">
    <property type="entry name" value="HipA_C"/>
    <property type="match status" value="1"/>
</dbReference>
<evidence type="ECO:0000259" key="5">
    <source>
        <dbReference type="Pfam" id="PF07804"/>
    </source>
</evidence>
<dbReference type="InterPro" id="IPR012893">
    <property type="entry name" value="HipA-like_C"/>
</dbReference>
<dbReference type="InterPro" id="IPR017508">
    <property type="entry name" value="HipA_N1"/>
</dbReference>
<evidence type="ECO:0000259" key="6">
    <source>
        <dbReference type="Pfam" id="PF13657"/>
    </source>
</evidence>
<evidence type="ECO:0000256" key="1">
    <source>
        <dbReference type="ARBA" id="ARBA00010164"/>
    </source>
</evidence>
<evidence type="ECO:0000256" key="4">
    <source>
        <dbReference type="SAM" id="MobiDB-lite"/>
    </source>
</evidence>
<keyword evidence="2" id="KW-0808">Transferase</keyword>
<dbReference type="OrthoDB" id="3182374at2"/>
<proteinExistence type="inferred from homology"/>
<sequence length="461" mass="49830">MTDVTVHVNRDGRPVLAGTAHFTRERQNVTTTFTYESSYLANPRNRQMDPALPLLTGNQYVATMPGVFGDSAPDRWGRNLLTRRERQLAVEESRTARTFDAVDFLLGVNDDTRQGALQFSMAGSAEMLSPRTDVPRLVALPALLRASDAVSMGSDGIDAYKILLAAGTASLGGARPKASVRLANGALAIAKFPHAHDEWDVMAWEALSLDLAELAGITVPHRQLVKVGDRHVLLVERFDRVGTSRVGYMSAMTMMEAHDGASGDYIDLADKLADHSAALGDDRRELFDRAVLNVALHNTDDHLRNHGLIDSVGGWMLSPLFDVNPNPTVGEGRATSLAGATATGDERAGLVELAAASGITTEESQERIARVVTAAESWREVASKHQIPAAEQHMMADVLEDRIAMLRDISQPRPPTSAGETNSLRADANRAPRRKTTHKSNTGSFARRQQAGPTDGSSDQS</sequence>
<dbReference type="Proteomes" id="UP000316560">
    <property type="component" value="Unassembled WGS sequence"/>
</dbReference>
<accession>A0A8H2PYW6</accession>
<keyword evidence="3 7" id="KW-0418">Kinase</keyword>
<dbReference type="EMBL" id="VFRA01000001">
    <property type="protein sequence ID" value="TQO20138.1"/>
    <property type="molecule type" value="Genomic_DNA"/>
</dbReference>
<reference evidence="7 8" key="1">
    <citation type="submission" date="2019-06" db="EMBL/GenBank/DDBJ databases">
        <title>Sequencing the genomes of 1000 actinobacteria strains.</title>
        <authorList>
            <person name="Klenk H.-P."/>
        </authorList>
    </citation>
    <scope>NUCLEOTIDE SEQUENCE [LARGE SCALE GENOMIC DNA]</scope>
    <source>
        <strain evidence="7 8">DSM 21947</strain>
    </source>
</reference>
<name>A0A8H2PYW6_9MICO</name>
<feature type="domain" description="HipA-like C-terminal" evidence="5">
    <location>
        <begin position="170"/>
        <end position="377"/>
    </location>
</feature>
<comment type="caution">
    <text evidence="7">The sequence shown here is derived from an EMBL/GenBank/DDBJ whole genome shotgun (WGS) entry which is preliminary data.</text>
</comment>
<protein>
    <submittedName>
        <fullName evidence="7">Serine/threonine-protein kinase HipA</fullName>
    </submittedName>
</protein>
<evidence type="ECO:0000256" key="2">
    <source>
        <dbReference type="ARBA" id="ARBA00022679"/>
    </source>
</evidence>
<organism evidence="7 8">
    <name type="scientific">Rhodoglobus vestalii</name>
    <dbReference type="NCBI Taxonomy" id="193384"/>
    <lineage>
        <taxon>Bacteria</taxon>
        <taxon>Bacillati</taxon>
        <taxon>Actinomycetota</taxon>
        <taxon>Actinomycetes</taxon>
        <taxon>Micrococcales</taxon>
        <taxon>Microbacteriaceae</taxon>
        <taxon>Rhodoglobus</taxon>
    </lineage>
</organism>
<feature type="domain" description="HipA N-terminal subdomain 1" evidence="6">
    <location>
        <begin position="21"/>
        <end position="112"/>
    </location>
</feature>
<dbReference type="AlphaFoldDB" id="A0A8H2PYW6"/>
<evidence type="ECO:0000313" key="7">
    <source>
        <dbReference type="EMBL" id="TQO20138.1"/>
    </source>
</evidence>
<dbReference type="PANTHER" id="PTHR37419:SF8">
    <property type="entry name" value="TOXIN YJJJ"/>
    <property type="match status" value="1"/>
</dbReference>
<evidence type="ECO:0000313" key="8">
    <source>
        <dbReference type="Proteomes" id="UP000316560"/>
    </source>
</evidence>
<dbReference type="Pfam" id="PF13657">
    <property type="entry name" value="Couple_hipA"/>
    <property type="match status" value="1"/>
</dbReference>
<dbReference type="InterPro" id="IPR052028">
    <property type="entry name" value="HipA_Ser/Thr_kinase"/>
</dbReference>
<evidence type="ECO:0000256" key="3">
    <source>
        <dbReference type="ARBA" id="ARBA00022777"/>
    </source>
</evidence>
<dbReference type="GO" id="GO:0004674">
    <property type="term" value="F:protein serine/threonine kinase activity"/>
    <property type="evidence" value="ECO:0007669"/>
    <property type="project" value="TreeGrafter"/>
</dbReference>
<dbReference type="GO" id="GO:0005829">
    <property type="term" value="C:cytosol"/>
    <property type="evidence" value="ECO:0007669"/>
    <property type="project" value="TreeGrafter"/>
</dbReference>
<dbReference type="PANTHER" id="PTHR37419">
    <property type="entry name" value="SERINE/THREONINE-PROTEIN KINASE TOXIN HIPA"/>
    <property type="match status" value="1"/>
</dbReference>
<keyword evidence="8" id="KW-1185">Reference proteome</keyword>
<gene>
    <name evidence="7" type="ORF">FB472_1751</name>
</gene>
<feature type="compositionally biased region" description="Polar residues" evidence="4">
    <location>
        <begin position="451"/>
        <end position="461"/>
    </location>
</feature>
<comment type="similarity">
    <text evidence="1">Belongs to the HipA Ser/Thr kinase family.</text>
</comment>
<dbReference type="RefSeq" id="WP_141990523.1">
    <property type="nucleotide sequence ID" value="NZ_VFRA01000001.1"/>
</dbReference>